<evidence type="ECO:0000256" key="1">
    <source>
        <dbReference type="SAM" id="MobiDB-lite"/>
    </source>
</evidence>
<comment type="caution">
    <text evidence="2">The sequence shown here is derived from an EMBL/GenBank/DDBJ whole genome shotgun (WGS) entry which is preliminary data.</text>
</comment>
<gene>
    <name evidence="2" type="ORF">Adt_04818</name>
</gene>
<evidence type="ECO:0000313" key="2">
    <source>
        <dbReference type="EMBL" id="KAL2531467.1"/>
    </source>
</evidence>
<keyword evidence="3" id="KW-1185">Reference proteome</keyword>
<proteinExistence type="predicted"/>
<feature type="region of interest" description="Disordered" evidence="1">
    <location>
        <begin position="1"/>
        <end position="24"/>
    </location>
</feature>
<dbReference type="Proteomes" id="UP001604336">
    <property type="component" value="Unassembled WGS sequence"/>
</dbReference>
<sequence>MANKLQMRERLPTPSSDDEAPPKNCVDKCPILNGKNINLTSFTFDAHSFHIENYFVSMGWVSIVTLDEKVYPNLMKEFYQDMTYSLGLRITFMVLISKGRIPLKLVVESPANLLRMPKGHLDEVNHFDLFLLNSFLVGKKFLFIVLNHMNTIHRAHWVVVLPYDMILTKIFRHFKISFRDEVVLNPKPIDTINIYTLKCMKIVKDDGKWVSKTKGIDAELGPSTLPFEDGERMDEADAEEDAHLPSYPCDILNSHMPSSSTSGFSFTEDYYNLLNGQVDSLTTMIDGLQHTVDGLQNMVASYNIRLTAYITRSTA</sequence>
<feature type="compositionally biased region" description="Basic and acidic residues" evidence="1">
    <location>
        <begin position="1"/>
        <end position="11"/>
    </location>
</feature>
<evidence type="ECO:0000313" key="3">
    <source>
        <dbReference type="Proteomes" id="UP001604336"/>
    </source>
</evidence>
<evidence type="ECO:0008006" key="4">
    <source>
        <dbReference type="Google" id="ProtNLM"/>
    </source>
</evidence>
<accession>A0ABD1V2C0</accession>
<name>A0ABD1V2C0_9LAMI</name>
<reference evidence="3" key="1">
    <citation type="submission" date="2024-07" db="EMBL/GenBank/DDBJ databases">
        <title>Two chromosome-level genome assemblies of Korean endemic species Abeliophyllum distichum and Forsythia ovata (Oleaceae).</title>
        <authorList>
            <person name="Jang H."/>
        </authorList>
    </citation>
    <scope>NUCLEOTIDE SEQUENCE [LARGE SCALE GENOMIC DNA]</scope>
</reference>
<dbReference type="EMBL" id="JBFOLK010000002">
    <property type="protein sequence ID" value="KAL2531467.1"/>
    <property type="molecule type" value="Genomic_DNA"/>
</dbReference>
<organism evidence="2 3">
    <name type="scientific">Abeliophyllum distichum</name>
    <dbReference type="NCBI Taxonomy" id="126358"/>
    <lineage>
        <taxon>Eukaryota</taxon>
        <taxon>Viridiplantae</taxon>
        <taxon>Streptophyta</taxon>
        <taxon>Embryophyta</taxon>
        <taxon>Tracheophyta</taxon>
        <taxon>Spermatophyta</taxon>
        <taxon>Magnoliopsida</taxon>
        <taxon>eudicotyledons</taxon>
        <taxon>Gunneridae</taxon>
        <taxon>Pentapetalae</taxon>
        <taxon>asterids</taxon>
        <taxon>lamiids</taxon>
        <taxon>Lamiales</taxon>
        <taxon>Oleaceae</taxon>
        <taxon>Forsythieae</taxon>
        <taxon>Abeliophyllum</taxon>
    </lineage>
</organism>
<dbReference type="AlphaFoldDB" id="A0ABD1V2C0"/>
<protein>
    <recommendedName>
        <fullName evidence="4">Ubiquitin-like protease family profile domain-containing protein</fullName>
    </recommendedName>
</protein>